<dbReference type="EMBL" id="CP141259">
    <property type="protein sequence ID" value="WRL45802.1"/>
    <property type="molecule type" value="Genomic_DNA"/>
</dbReference>
<organism evidence="1 2">
    <name type="scientific">Aromatoleum evansii</name>
    <name type="common">Azoarcus evansii</name>
    <dbReference type="NCBI Taxonomy" id="59406"/>
    <lineage>
        <taxon>Bacteria</taxon>
        <taxon>Pseudomonadati</taxon>
        <taxon>Pseudomonadota</taxon>
        <taxon>Betaproteobacteria</taxon>
        <taxon>Rhodocyclales</taxon>
        <taxon>Rhodocyclaceae</taxon>
        <taxon>Aromatoleum</taxon>
    </lineage>
</organism>
<evidence type="ECO:0000313" key="2">
    <source>
        <dbReference type="Proteomes" id="UP001626593"/>
    </source>
</evidence>
<evidence type="ECO:0000313" key="1">
    <source>
        <dbReference type="EMBL" id="WRL45802.1"/>
    </source>
</evidence>
<proteinExistence type="predicted"/>
<name>A0ABZ1AMP2_AROEV</name>
<reference evidence="1 2" key="1">
    <citation type="submission" date="2023-12" db="EMBL/GenBank/DDBJ databases">
        <title>A. evansii MAY27, complete genome.</title>
        <authorList>
            <person name="Wang Y."/>
        </authorList>
    </citation>
    <scope>NUCLEOTIDE SEQUENCE [LARGE SCALE GENOMIC DNA]</scope>
    <source>
        <strain evidence="1 2">MAY27</strain>
    </source>
</reference>
<sequence>MHTRRPGELNAPSLRQGPAFAAHRLALYVAFAALLIDQLIR</sequence>
<protein>
    <submittedName>
        <fullName evidence="1">Uncharacterized protein</fullName>
    </submittedName>
</protein>
<keyword evidence="2" id="KW-1185">Reference proteome</keyword>
<accession>A0ABZ1AMP2</accession>
<dbReference type="Proteomes" id="UP001626593">
    <property type="component" value="Chromosome"/>
</dbReference>
<dbReference type="RefSeq" id="WP_281358750.1">
    <property type="nucleotide sequence ID" value="NZ_CAWPLS010000300.1"/>
</dbReference>
<gene>
    <name evidence="1" type="ORF">U5817_21785</name>
</gene>